<dbReference type="Pfam" id="PF20067">
    <property type="entry name" value="SSL_N"/>
    <property type="match status" value="1"/>
</dbReference>
<dbReference type="GO" id="GO:0016787">
    <property type="term" value="F:hydrolase activity"/>
    <property type="evidence" value="ECO:0007669"/>
    <property type="project" value="TreeGrafter"/>
</dbReference>
<dbReference type="SUPFAM" id="SSF63829">
    <property type="entry name" value="Calcium-dependent phosphotriesterase"/>
    <property type="match status" value="1"/>
</dbReference>
<gene>
    <name evidence="5" type="ORF">MNBD_ACTINO01-628</name>
</gene>
<protein>
    <recommendedName>
        <fullName evidence="4">Strictosidine synthase conserved region domain-containing protein</fullName>
    </recommendedName>
</protein>
<dbReference type="Pfam" id="PF03088">
    <property type="entry name" value="Str_synth"/>
    <property type="match status" value="1"/>
</dbReference>
<dbReference type="AlphaFoldDB" id="A0A3B0RSA8"/>
<keyword evidence="2" id="KW-0597">Phosphoprotein</keyword>
<feature type="domain" description="Strictosidine synthase conserved region" evidence="4">
    <location>
        <begin position="127"/>
        <end position="209"/>
    </location>
</feature>
<evidence type="ECO:0000256" key="2">
    <source>
        <dbReference type="ARBA" id="ARBA00022553"/>
    </source>
</evidence>
<organism evidence="5">
    <name type="scientific">hydrothermal vent metagenome</name>
    <dbReference type="NCBI Taxonomy" id="652676"/>
    <lineage>
        <taxon>unclassified sequences</taxon>
        <taxon>metagenomes</taxon>
        <taxon>ecological metagenomes</taxon>
    </lineage>
</organism>
<dbReference type="Gene3D" id="2.120.10.30">
    <property type="entry name" value="TolB, C-terminal domain"/>
    <property type="match status" value="1"/>
</dbReference>
<dbReference type="EMBL" id="UOEI01000176">
    <property type="protein sequence ID" value="VAV96340.1"/>
    <property type="molecule type" value="Genomic_DNA"/>
</dbReference>
<evidence type="ECO:0000259" key="4">
    <source>
        <dbReference type="Pfam" id="PF03088"/>
    </source>
</evidence>
<accession>A0A3B0RSA8</accession>
<evidence type="ECO:0000256" key="3">
    <source>
        <dbReference type="ARBA" id="ARBA00023180"/>
    </source>
</evidence>
<reference evidence="5" key="1">
    <citation type="submission" date="2018-06" db="EMBL/GenBank/DDBJ databases">
        <authorList>
            <person name="Zhirakovskaya E."/>
        </authorList>
    </citation>
    <scope>NUCLEOTIDE SEQUENCE</scope>
</reference>
<comment type="similarity">
    <text evidence="1">Belongs to the strictosidine synthase family.</text>
</comment>
<name>A0A3B0RSA8_9ZZZZ</name>
<sequence>MTIFEPVAWTPPSPPPLTGDLEKNTVLAAASLWPVGGVGPEDVIIDSDGSAIAGLEDGRIVRVRDGGSVEEIADVGGRPLGIEWCDDGTMIVCNADLGLQRVTVSGEVTTLVRGFEGDDFIFTNNAAVASDGSIYFSDTSTRWGIHEYVADLLEGQPTGRVFKVTSDGSLELVLDGLHFANGVALDAAEDSLFIAETGTYRVHRHWLTGDRAGTTELFLDNLAGFPDNLTFSDGILWVSMASPRQSIVDLMLPRPWMRKLSYKMPDSLKPKPAKHGIVLGYDTARKLVHNLQDTSGRVSITTSARYHDGRLFIGSLSEPHIAVYELS</sequence>
<dbReference type="GO" id="GO:0012505">
    <property type="term" value="C:endomembrane system"/>
    <property type="evidence" value="ECO:0007669"/>
    <property type="project" value="TreeGrafter"/>
</dbReference>
<dbReference type="InterPro" id="IPR011042">
    <property type="entry name" value="6-blade_b-propeller_TolB-like"/>
</dbReference>
<dbReference type="InterPro" id="IPR018119">
    <property type="entry name" value="Strictosidine_synth_cons-reg"/>
</dbReference>
<dbReference type="PANTHER" id="PTHR10426">
    <property type="entry name" value="STRICTOSIDINE SYNTHASE-RELATED"/>
    <property type="match status" value="1"/>
</dbReference>
<dbReference type="PANTHER" id="PTHR10426:SF88">
    <property type="entry name" value="ADIPOCYTE PLASMA MEMBRANE-ASSOCIATED PROTEIN HEMOMUCIN-RELATED"/>
    <property type="match status" value="1"/>
</dbReference>
<keyword evidence="3" id="KW-0325">Glycoprotein</keyword>
<evidence type="ECO:0000256" key="1">
    <source>
        <dbReference type="ARBA" id="ARBA00009191"/>
    </source>
</evidence>
<proteinExistence type="inferred from homology"/>
<evidence type="ECO:0000313" key="5">
    <source>
        <dbReference type="EMBL" id="VAV96340.1"/>
    </source>
</evidence>